<feature type="transmembrane region" description="Helical" evidence="1">
    <location>
        <begin position="215"/>
        <end position="239"/>
    </location>
</feature>
<evidence type="ECO:0000313" key="2">
    <source>
        <dbReference type="EMBL" id="SFK68713.1"/>
    </source>
</evidence>
<dbReference type="AlphaFoldDB" id="A0A1I4BJL9"/>
<dbReference type="Gene3D" id="2.60.40.10">
    <property type="entry name" value="Immunoglobulins"/>
    <property type="match status" value="1"/>
</dbReference>
<accession>A0A1I4BJL9</accession>
<keyword evidence="1" id="KW-0472">Membrane</keyword>
<proteinExistence type="predicted"/>
<evidence type="ECO:0000313" key="3">
    <source>
        <dbReference type="Proteomes" id="UP000199152"/>
    </source>
</evidence>
<dbReference type="InterPro" id="IPR013783">
    <property type="entry name" value="Ig-like_fold"/>
</dbReference>
<evidence type="ECO:0000256" key="1">
    <source>
        <dbReference type="SAM" id="Phobius"/>
    </source>
</evidence>
<keyword evidence="1" id="KW-1133">Transmembrane helix</keyword>
<dbReference type="OrthoDB" id="3444343at2"/>
<dbReference type="InParanoid" id="A0A1I4BJL9"/>
<protein>
    <submittedName>
        <fullName evidence="2">Uncharacterized protein</fullName>
    </submittedName>
</protein>
<sequence length="356" mass="36676">MDPMLLIEDAAPRVARGGEGRVAVTVHNPGDDADHYRFEVLGDAGRWARVEPRHLSDVPAGGQAAAELLLRPPPDAPAGTTPFAVRGVSLRDATRCGLAEGEVTVRGSRDVEVSTAVVAARGRRSGRYLVRVRNQGRATASVRLSAADPGHELGFALAPAELTVDAGDTATAYLSVRPRRPKLAGRAVPHRFTVAHRGDSGAPDRESVRFEQRPVLGAAGATAALLAAVALLVGAGFLARPSVRDLLPGAEAPTASSSGAAPSAEAGTLSGFYVLWGTTFVDDTASQGEPERLLAALRAAGVDARILDSRTTPQLAGLSRAAFVVVSDGFPDGGQAQAVCAGHRDTAPNCSVVESG</sequence>
<name>A0A1I4BJL9_9ACTN</name>
<keyword evidence="1" id="KW-0812">Transmembrane</keyword>
<keyword evidence="3" id="KW-1185">Reference proteome</keyword>
<dbReference type="RefSeq" id="WP_091322098.1">
    <property type="nucleotide sequence ID" value="NZ_FOSW01000003.1"/>
</dbReference>
<dbReference type="STRING" id="504800.SAMN04488085_10363"/>
<dbReference type="Proteomes" id="UP000199152">
    <property type="component" value="Unassembled WGS sequence"/>
</dbReference>
<gene>
    <name evidence="2" type="ORF">SAMN04488085_10363</name>
</gene>
<reference evidence="2 3" key="1">
    <citation type="submission" date="2016-10" db="EMBL/GenBank/DDBJ databases">
        <authorList>
            <person name="de Groot N.N."/>
        </authorList>
    </citation>
    <scope>NUCLEOTIDE SEQUENCE [LARGE SCALE GENOMIC DNA]</scope>
    <source>
        <strain evidence="2 3">DSM 45317</strain>
    </source>
</reference>
<dbReference type="GO" id="GO:0005975">
    <property type="term" value="P:carbohydrate metabolic process"/>
    <property type="evidence" value="ECO:0007669"/>
    <property type="project" value="UniProtKB-ARBA"/>
</dbReference>
<dbReference type="EMBL" id="FOSW01000003">
    <property type="protein sequence ID" value="SFK68713.1"/>
    <property type="molecule type" value="Genomic_DNA"/>
</dbReference>
<organism evidence="2 3">
    <name type="scientific">Geodermatophilus ruber</name>
    <dbReference type="NCBI Taxonomy" id="504800"/>
    <lineage>
        <taxon>Bacteria</taxon>
        <taxon>Bacillati</taxon>
        <taxon>Actinomycetota</taxon>
        <taxon>Actinomycetes</taxon>
        <taxon>Geodermatophilales</taxon>
        <taxon>Geodermatophilaceae</taxon>
        <taxon>Geodermatophilus</taxon>
    </lineage>
</organism>